<dbReference type="RefSeq" id="WP_012675397.1">
    <property type="nucleotide sequence ID" value="NC_012440.1"/>
</dbReference>
<dbReference type="Gene3D" id="1.10.10.10">
    <property type="entry name" value="Winged helix-like DNA-binding domain superfamily/Winged helix DNA-binding domain"/>
    <property type="match status" value="1"/>
</dbReference>
<proteinExistence type="inferred from homology"/>
<comment type="cofactor">
    <cofactor evidence="14">
        <name>Mn(2+)</name>
        <dbReference type="ChEBI" id="CHEBI:29035"/>
    </cofactor>
    <cofactor evidence="14">
        <name>Fe(2+)</name>
        <dbReference type="ChEBI" id="CHEBI:29033"/>
    </cofactor>
    <text evidence="14">Binds 1 Mn(2+) or Fe(2+) ion per subunit.</text>
</comment>
<evidence type="ECO:0000256" key="5">
    <source>
        <dbReference type="ARBA" id="ARBA00022490"/>
    </source>
</evidence>
<dbReference type="HOGENOM" id="CLU_096072_3_1_0"/>
<organism evidence="15 16">
    <name type="scientific">Persephonella marina (strain DSM 14350 / EX-H1)</name>
    <dbReference type="NCBI Taxonomy" id="123214"/>
    <lineage>
        <taxon>Bacteria</taxon>
        <taxon>Pseudomonadati</taxon>
        <taxon>Aquificota</taxon>
        <taxon>Aquificia</taxon>
        <taxon>Aquificales</taxon>
        <taxon>Hydrogenothermaceae</taxon>
        <taxon>Persephonella</taxon>
    </lineage>
</organism>
<dbReference type="eggNOG" id="COG0735">
    <property type="taxonomic scope" value="Bacteria"/>
</dbReference>
<dbReference type="PANTHER" id="PTHR33202">
    <property type="entry name" value="ZINC UPTAKE REGULATION PROTEIN"/>
    <property type="match status" value="1"/>
</dbReference>
<evidence type="ECO:0000256" key="2">
    <source>
        <dbReference type="ARBA" id="ARBA00007957"/>
    </source>
</evidence>
<dbReference type="InterPro" id="IPR036388">
    <property type="entry name" value="WH-like_DNA-bd_sf"/>
</dbReference>
<feature type="binding site" evidence="14">
    <location>
        <position position="94"/>
    </location>
    <ligand>
        <name>Fe cation</name>
        <dbReference type="ChEBI" id="CHEBI:24875"/>
    </ligand>
</feature>
<dbReference type="GO" id="GO:0045892">
    <property type="term" value="P:negative regulation of DNA-templated transcription"/>
    <property type="evidence" value="ECO:0007669"/>
    <property type="project" value="TreeGrafter"/>
</dbReference>
<dbReference type="STRING" id="123214.PERMA_1658"/>
<comment type="similarity">
    <text evidence="2">Belongs to the Fur family.</text>
</comment>
<keyword evidence="12" id="KW-0804">Transcription</keyword>
<feature type="binding site" evidence="14">
    <location>
        <position position="113"/>
    </location>
    <ligand>
        <name>Fe cation</name>
        <dbReference type="ChEBI" id="CHEBI:24875"/>
    </ligand>
</feature>
<feature type="binding site" evidence="14">
    <location>
        <position position="92"/>
    </location>
    <ligand>
        <name>Fe cation</name>
        <dbReference type="ChEBI" id="CHEBI:24875"/>
    </ligand>
</feature>
<feature type="binding site" evidence="13">
    <location>
        <position position="101"/>
    </location>
    <ligand>
        <name>Zn(2+)</name>
        <dbReference type="ChEBI" id="CHEBI:29105"/>
    </ligand>
</feature>
<evidence type="ECO:0000313" key="15">
    <source>
        <dbReference type="EMBL" id="ACO03158.1"/>
    </source>
</evidence>
<dbReference type="InterPro" id="IPR002481">
    <property type="entry name" value="FUR"/>
</dbReference>
<dbReference type="SUPFAM" id="SSF46785">
    <property type="entry name" value="Winged helix' DNA-binding domain"/>
    <property type="match status" value="1"/>
</dbReference>
<dbReference type="GO" id="GO:1900376">
    <property type="term" value="P:regulation of secondary metabolite biosynthetic process"/>
    <property type="evidence" value="ECO:0007669"/>
    <property type="project" value="TreeGrafter"/>
</dbReference>
<feature type="binding site" evidence="13">
    <location>
        <position position="98"/>
    </location>
    <ligand>
        <name>Zn(2+)</name>
        <dbReference type="ChEBI" id="CHEBI:29105"/>
    </ligand>
</feature>
<evidence type="ECO:0000256" key="3">
    <source>
        <dbReference type="ARBA" id="ARBA00011738"/>
    </source>
</evidence>
<evidence type="ECO:0000256" key="13">
    <source>
        <dbReference type="PIRSR" id="PIRSR602481-1"/>
    </source>
</evidence>
<dbReference type="GO" id="GO:0000976">
    <property type="term" value="F:transcription cis-regulatory region binding"/>
    <property type="evidence" value="ECO:0007669"/>
    <property type="project" value="TreeGrafter"/>
</dbReference>
<reference evidence="15 16" key="1">
    <citation type="journal article" date="2009" name="J. Bacteriol.">
        <title>Complete and draft genome sequences of six members of the Aquificales.</title>
        <authorList>
            <person name="Reysenbach A.L."/>
            <person name="Hamamura N."/>
            <person name="Podar M."/>
            <person name="Griffiths E."/>
            <person name="Ferreira S."/>
            <person name="Hochstein R."/>
            <person name="Heidelberg J."/>
            <person name="Johnson J."/>
            <person name="Mead D."/>
            <person name="Pohorille A."/>
            <person name="Sarmiento M."/>
            <person name="Schweighofer K."/>
            <person name="Seshadri R."/>
            <person name="Voytek M.A."/>
        </authorList>
    </citation>
    <scope>NUCLEOTIDE SEQUENCE [LARGE SCALE GENOMIC DNA]</scope>
    <source>
        <strain evidence="16">DSM 14350 / EX-H1</strain>
    </source>
</reference>
<dbReference type="Pfam" id="PF01475">
    <property type="entry name" value="FUR"/>
    <property type="match status" value="1"/>
</dbReference>
<keyword evidence="6" id="KW-0678">Repressor</keyword>
<comment type="subunit">
    <text evidence="3">Homodimer.</text>
</comment>
<dbReference type="EMBL" id="CP001230">
    <property type="protein sequence ID" value="ACO03158.1"/>
    <property type="molecule type" value="Genomic_DNA"/>
</dbReference>
<dbReference type="GO" id="GO:0008270">
    <property type="term" value="F:zinc ion binding"/>
    <property type="evidence" value="ECO:0007669"/>
    <property type="project" value="TreeGrafter"/>
</dbReference>
<dbReference type="PANTHER" id="PTHR33202:SF2">
    <property type="entry name" value="FERRIC UPTAKE REGULATION PROTEIN"/>
    <property type="match status" value="1"/>
</dbReference>
<evidence type="ECO:0000313" key="16">
    <source>
        <dbReference type="Proteomes" id="UP000001366"/>
    </source>
</evidence>
<comment type="cofactor">
    <cofactor evidence="13">
        <name>Zn(2+)</name>
        <dbReference type="ChEBI" id="CHEBI:29105"/>
    </cofactor>
    <text evidence="13">Binds 1 zinc ion per subunit.</text>
</comment>
<dbReference type="InterPro" id="IPR043135">
    <property type="entry name" value="Fur_C"/>
</dbReference>
<evidence type="ECO:0000256" key="7">
    <source>
        <dbReference type="ARBA" id="ARBA00022723"/>
    </source>
</evidence>
<evidence type="ECO:0000256" key="14">
    <source>
        <dbReference type="PIRSR" id="PIRSR602481-2"/>
    </source>
</evidence>
<evidence type="ECO:0000256" key="1">
    <source>
        <dbReference type="ARBA" id="ARBA00004496"/>
    </source>
</evidence>
<feature type="binding site" evidence="14">
    <location>
        <position position="130"/>
    </location>
    <ligand>
        <name>Fe cation</name>
        <dbReference type="ChEBI" id="CHEBI:24875"/>
    </ligand>
</feature>
<keyword evidence="16" id="KW-1185">Reference proteome</keyword>
<keyword evidence="11" id="KW-0238">DNA-binding</keyword>
<feature type="binding site" evidence="13">
    <location>
        <position position="138"/>
    </location>
    <ligand>
        <name>Zn(2+)</name>
        <dbReference type="ChEBI" id="CHEBI:29105"/>
    </ligand>
</feature>
<dbReference type="Proteomes" id="UP000001366">
    <property type="component" value="Chromosome"/>
</dbReference>
<keyword evidence="10" id="KW-0805">Transcription regulation</keyword>
<keyword evidence="8 13" id="KW-0862">Zinc</keyword>
<evidence type="ECO:0000256" key="11">
    <source>
        <dbReference type="ARBA" id="ARBA00023125"/>
    </source>
</evidence>
<evidence type="ECO:0000256" key="12">
    <source>
        <dbReference type="ARBA" id="ARBA00023163"/>
    </source>
</evidence>
<evidence type="ECO:0000256" key="6">
    <source>
        <dbReference type="ARBA" id="ARBA00022491"/>
    </source>
</evidence>
<dbReference type="InterPro" id="IPR036390">
    <property type="entry name" value="WH_DNA-bd_sf"/>
</dbReference>
<keyword evidence="9 14" id="KW-0408">Iron</keyword>
<dbReference type="FunFam" id="3.30.1490.190:FF:000001">
    <property type="entry name" value="Ferric uptake regulation protein"/>
    <property type="match status" value="1"/>
</dbReference>
<dbReference type="PaxDb" id="123214-PERMA_1658"/>
<keyword evidence="7 13" id="KW-0479">Metal-binding</keyword>
<feature type="binding site" evidence="13">
    <location>
        <position position="141"/>
    </location>
    <ligand>
        <name>Zn(2+)</name>
        <dbReference type="ChEBI" id="CHEBI:29105"/>
    </ligand>
</feature>
<evidence type="ECO:0000256" key="4">
    <source>
        <dbReference type="ARBA" id="ARBA00020910"/>
    </source>
</evidence>
<keyword evidence="5" id="KW-0963">Cytoplasm</keyword>
<evidence type="ECO:0000256" key="8">
    <source>
        <dbReference type="ARBA" id="ARBA00022833"/>
    </source>
</evidence>
<comment type="subcellular location">
    <subcellularLocation>
        <location evidence="1">Cytoplasm</location>
    </subcellularLocation>
</comment>
<sequence>MKKSELLKEFKHYIKKSGLKYTPQREAIFRKIISTKGHFEIEDLIHKIKTKNMSVSRATVYRTLNILKEMGLVNEVIKYGNKTIYEVALKEHHDHLICKKCGKIIEFHSDEIEKLQDKICNKYDFKPEFHRLEIFGICKECRQK</sequence>
<protein>
    <recommendedName>
        <fullName evidence="4">Ferric uptake regulation protein</fullName>
    </recommendedName>
</protein>
<dbReference type="CDD" id="cd07153">
    <property type="entry name" value="Fur_like"/>
    <property type="match status" value="1"/>
</dbReference>
<dbReference type="GO" id="GO:0003700">
    <property type="term" value="F:DNA-binding transcription factor activity"/>
    <property type="evidence" value="ECO:0007669"/>
    <property type="project" value="InterPro"/>
</dbReference>
<dbReference type="GO" id="GO:0005829">
    <property type="term" value="C:cytosol"/>
    <property type="evidence" value="ECO:0007669"/>
    <property type="project" value="TreeGrafter"/>
</dbReference>
<dbReference type="AlphaFoldDB" id="C0QRX8"/>
<dbReference type="OrthoDB" id="8659436at2"/>
<evidence type="ECO:0000256" key="9">
    <source>
        <dbReference type="ARBA" id="ARBA00023004"/>
    </source>
</evidence>
<gene>
    <name evidence="15" type="ordered locus">PERMA_1658</name>
</gene>
<evidence type="ECO:0000256" key="10">
    <source>
        <dbReference type="ARBA" id="ARBA00023015"/>
    </source>
</evidence>
<name>C0QRX8_PERMH</name>
<accession>C0QRX8</accession>
<dbReference type="Gene3D" id="3.30.1490.190">
    <property type="match status" value="1"/>
</dbReference>
<dbReference type="KEGG" id="pmx:PERMA_1658"/>